<gene>
    <name evidence="5" type="ORF">H9Q16_01320</name>
</gene>
<keyword evidence="6" id="KW-1185">Reference proteome</keyword>
<dbReference type="EMBL" id="JACTAG010000001">
    <property type="protein sequence ID" value="MBD3662555.1"/>
    <property type="molecule type" value="Genomic_DNA"/>
</dbReference>
<dbReference type="InterPro" id="IPR019734">
    <property type="entry name" value="TPR_rpt"/>
</dbReference>
<feature type="signal peptide" evidence="4">
    <location>
        <begin position="1"/>
        <end position="27"/>
    </location>
</feature>
<dbReference type="SUPFAM" id="SSF48452">
    <property type="entry name" value="TPR-like"/>
    <property type="match status" value="1"/>
</dbReference>
<keyword evidence="4" id="KW-0732">Signal</keyword>
<evidence type="ECO:0000313" key="6">
    <source>
        <dbReference type="Proteomes" id="UP000635142"/>
    </source>
</evidence>
<organism evidence="5 6">
    <name type="scientific">Sulfitobacter aestuariivivens</name>
    <dbReference type="NCBI Taxonomy" id="2766981"/>
    <lineage>
        <taxon>Bacteria</taxon>
        <taxon>Pseudomonadati</taxon>
        <taxon>Pseudomonadota</taxon>
        <taxon>Alphaproteobacteria</taxon>
        <taxon>Rhodobacterales</taxon>
        <taxon>Roseobacteraceae</taxon>
        <taxon>Sulfitobacter</taxon>
    </lineage>
</organism>
<evidence type="ECO:0000256" key="2">
    <source>
        <dbReference type="ARBA" id="ARBA00022803"/>
    </source>
</evidence>
<dbReference type="PROSITE" id="PS50005">
    <property type="entry name" value="TPR"/>
    <property type="match status" value="2"/>
</dbReference>
<accession>A0A927D012</accession>
<feature type="repeat" description="TPR" evidence="3">
    <location>
        <begin position="99"/>
        <end position="132"/>
    </location>
</feature>
<feature type="chain" id="PRO_5037680436" evidence="4">
    <location>
        <begin position="28"/>
        <end position="185"/>
    </location>
</feature>
<feature type="repeat" description="TPR" evidence="3">
    <location>
        <begin position="133"/>
        <end position="166"/>
    </location>
</feature>
<comment type="caution">
    <text evidence="5">The sequence shown here is derived from an EMBL/GenBank/DDBJ whole genome shotgun (WGS) entry which is preliminary data.</text>
</comment>
<dbReference type="Proteomes" id="UP000635142">
    <property type="component" value="Unassembled WGS sequence"/>
</dbReference>
<evidence type="ECO:0000256" key="3">
    <source>
        <dbReference type="PROSITE-ProRule" id="PRU00339"/>
    </source>
</evidence>
<keyword evidence="1" id="KW-0677">Repeat</keyword>
<dbReference type="SMART" id="SM00028">
    <property type="entry name" value="TPR"/>
    <property type="match status" value="3"/>
</dbReference>
<proteinExistence type="predicted"/>
<evidence type="ECO:0000256" key="4">
    <source>
        <dbReference type="SAM" id="SignalP"/>
    </source>
</evidence>
<dbReference type="AlphaFoldDB" id="A0A927D012"/>
<sequence length="185" mass="20551">MRLISVNLKRHLTALGLTVLLCGTAMAETAPPEMIEKLRSASEGEAPRVARELERVWARSGSAAMDLLLKRGRDALEAKEFGKAIEHLTALTDHAPDFAEGFHARAEAYFRADLYGPALDDLQTALELNPLNYNAIFGLGVMMQEFGDTRRAADLYRRALAIHPHHKDARTALDYLKRDGIGREL</sequence>
<dbReference type="Pfam" id="PF13432">
    <property type="entry name" value="TPR_16"/>
    <property type="match status" value="1"/>
</dbReference>
<dbReference type="PANTHER" id="PTHR44858:SF1">
    <property type="entry name" value="UDP-N-ACETYLGLUCOSAMINE--PEPTIDE N-ACETYLGLUCOSAMINYLTRANSFERASE SPINDLY-RELATED"/>
    <property type="match status" value="1"/>
</dbReference>
<name>A0A927D012_9RHOB</name>
<reference evidence="5" key="1">
    <citation type="submission" date="2020-08" db="EMBL/GenBank/DDBJ databases">
        <title>Sulfitobacter aestuariivivens sp. nov., isolated from a tidal flat.</title>
        <authorList>
            <person name="Park S."/>
            <person name="Yoon J.-H."/>
        </authorList>
    </citation>
    <scope>NUCLEOTIDE SEQUENCE</scope>
    <source>
        <strain evidence="5">TSTF-M16</strain>
    </source>
</reference>
<dbReference type="Gene3D" id="1.25.40.10">
    <property type="entry name" value="Tetratricopeptide repeat domain"/>
    <property type="match status" value="1"/>
</dbReference>
<dbReference type="InterPro" id="IPR011990">
    <property type="entry name" value="TPR-like_helical_dom_sf"/>
</dbReference>
<keyword evidence="2 3" id="KW-0802">TPR repeat</keyword>
<evidence type="ECO:0000313" key="5">
    <source>
        <dbReference type="EMBL" id="MBD3662555.1"/>
    </source>
</evidence>
<dbReference type="PANTHER" id="PTHR44858">
    <property type="entry name" value="TETRATRICOPEPTIDE REPEAT PROTEIN 6"/>
    <property type="match status" value="1"/>
</dbReference>
<dbReference type="InterPro" id="IPR050498">
    <property type="entry name" value="Ycf3"/>
</dbReference>
<dbReference type="RefSeq" id="WP_191075113.1">
    <property type="nucleotide sequence ID" value="NZ_JACTAG010000001.1"/>
</dbReference>
<evidence type="ECO:0000256" key="1">
    <source>
        <dbReference type="ARBA" id="ARBA00022737"/>
    </source>
</evidence>
<protein>
    <submittedName>
        <fullName evidence="5">Tetratricopeptide repeat protein</fullName>
    </submittedName>
</protein>